<comment type="similarity">
    <text evidence="2">Belongs to the FMO family.</text>
</comment>
<comment type="cofactor">
    <cofactor evidence="1">
        <name>FAD</name>
        <dbReference type="ChEBI" id="CHEBI:57692"/>
    </cofactor>
</comment>
<dbReference type="Gene3D" id="3.50.50.60">
    <property type="entry name" value="FAD/NAD(P)-binding domain"/>
    <property type="match status" value="2"/>
</dbReference>
<keyword evidence="3" id="KW-0285">Flavoprotein</keyword>
<protein>
    <recommendedName>
        <fullName evidence="10">Flavin dependent monooxygenase</fullName>
    </recommendedName>
</protein>
<reference evidence="8 9" key="1">
    <citation type="submission" date="2015-04" db="EMBL/GenBank/DDBJ databases">
        <authorList>
            <person name="Heijne W.H."/>
            <person name="Fedorova N.D."/>
            <person name="Nierman W.C."/>
            <person name="Vollebregt A.W."/>
            <person name="Zhao Z."/>
            <person name="Wu L."/>
            <person name="Kumar M."/>
            <person name="Stam H."/>
            <person name="van den Berg M.A."/>
            <person name="Pel H.J."/>
        </authorList>
    </citation>
    <scope>NUCLEOTIDE SEQUENCE [LARGE SCALE GENOMIC DNA]</scope>
    <source>
        <strain evidence="8 9">CBS 393.64</strain>
    </source>
</reference>
<dbReference type="SUPFAM" id="SSF51905">
    <property type="entry name" value="FAD/NAD(P)-binding domain"/>
    <property type="match status" value="2"/>
</dbReference>
<comment type="caution">
    <text evidence="8">The sequence shown here is derived from an EMBL/GenBank/DDBJ whole genome shotgun (WGS) entry which is preliminary data.</text>
</comment>
<keyword evidence="7" id="KW-0503">Monooxygenase</keyword>
<dbReference type="EMBL" id="LASV01000333">
    <property type="protein sequence ID" value="KKA19624.1"/>
    <property type="molecule type" value="Genomic_DNA"/>
</dbReference>
<dbReference type="PRINTS" id="PR00370">
    <property type="entry name" value="FMOXYGENASE"/>
</dbReference>
<dbReference type="InterPro" id="IPR000960">
    <property type="entry name" value="Flavin_mOase"/>
</dbReference>
<evidence type="ECO:0000256" key="5">
    <source>
        <dbReference type="ARBA" id="ARBA00022857"/>
    </source>
</evidence>
<evidence type="ECO:0000256" key="4">
    <source>
        <dbReference type="ARBA" id="ARBA00022827"/>
    </source>
</evidence>
<evidence type="ECO:0000256" key="3">
    <source>
        <dbReference type="ARBA" id="ARBA00022630"/>
    </source>
</evidence>
<evidence type="ECO:0000256" key="6">
    <source>
        <dbReference type="ARBA" id="ARBA00023002"/>
    </source>
</evidence>
<dbReference type="FunFam" id="3.50.50.60:FF:000138">
    <property type="entry name" value="Flavin-containing monooxygenase"/>
    <property type="match status" value="1"/>
</dbReference>
<keyword evidence="5" id="KW-0521">NADP</keyword>
<dbReference type="RefSeq" id="XP_013326236.1">
    <property type="nucleotide sequence ID" value="XM_013470782.1"/>
</dbReference>
<name>A0A0F4YN26_RASE3</name>
<dbReference type="Pfam" id="PF13450">
    <property type="entry name" value="NAD_binding_8"/>
    <property type="match status" value="1"/>
</dbReference>
<dbReference type="PANTHER" id="PTHR23023">
    <property type="entry name" value="DIMETHYLANILINE MONOOXYGENASE"/>
    <property type="match status" value="1"/>
</dbReference>
<evidence type="ECO:0000256" key="1">
    <source>
        <dbReference type="ARBA" id="ARBA00001974"/>
    </source>
</evidence>
<dbReference type="Pfam" id="PF00743">
    <property type="entry name" value="FMO-like"/>
    <property type="match status" value="2"/>
</dbReference>
<evidence type="ECO:0000313" key="8">
    <source>
        <dbReference type="EMBL" id="KKA19624.1"/>
    </source>
</evidence>
<dbReference type="OrthoDB" id="66881at2759"/>
<dbReference type="InterPro" id="IPR020946">
    <property type="entry name" value="Flavin_mOase-like"/>
</dbReference>
<dbReference type="Proteomes" id="UP000053958">
    <property type="component" value="Unassembled WGS sequence"/>
</dbReference>
<dbReference type="AlphaFoldDB" id="A0A0F4YN26"/>
<keyword evidence="9" id="KW-1185">Reference proteome</keyword>
<evidence type="ECO:0000313" key="9">
    <source>
        <dbReference type="Proteomes" id="UP000053958"/>
    </source>
</evidence>
<dbReference type="InterPro" id="IPR036188">
    <property type="entry name" value="FAD/NAD-bd_sf"/>
</dbReference>
<evidence type="ECO:0000256" key="7">
    <source>
        <dbReference type="ARBA" id="ARBA00023033"/>
    </source>
</evidence>
<dbReference type="GO" id="GO:0071949">
    <property type="term" value="F:FAD binding"/>
    <property type="evidence" value="ECO:0007669"/>
    <property type="project" value="EnsemblFungi"/>
</dbReference>
<dbReference type="GeneID" id="25318709"/>
<organism evidence="8 9">
    <name type="scientific">Rasamsonia emersonii (strain ATCC 16479 / CBS 393.64 / IMI 116815)</name>
    <dbReference type="NCBI Taxonomy" id="1408163"/>
    <lineage>
        <taxon>Eukaryota</taxon>
        <taxon>Fungi</taxon>
        <taxon>Dikarya</taxon>
        <taxon>Ascomycota</taxon>
        <taxon>Pezizomycotina</taxon>
        <taxon>Eurotiomycetes</taxon>
        <taxon>Eurotiomycetidae</taxon>
        <taxon>Eurotiales</taxon>
        <taxon>Trichocomaceae</taxon>
        <taxon>Rasamsonia</taxon>
    </lineage>
</organism>
<evidence type="ECO:0008006" key="10">
    <source>
        <dbReference type="Google" id="ProtNLM"/>
    </source>
</evidence>
<evidence type="ECO:0000256" key="2">
    <source>
        <dbReference type="ARBA" id="ARBA00009183"/>
    </source>
</evidence>
<keyword evidence="4" id="KW-0274">FAD</keyword>
<accession>A0A0F4YN26</accession>
<dbReference type="STRING" id="1408163.A0A0F4YN26"/>
<dbReference type="GO" id="GO:0050661">
    <property type="term" value="F:NADP binding"/>
    <property type="evidence" value="ECO:0007669"/>
    <property type="project" value="InterPro"/>
</dbReference>
<gene>
    <name evidence="8" type="ORF">T310_6407</name>
</gene>
<proteinExistence type="inferred from homology"/>
<dbReference type="InterPro" id="IPR050346">
    <property type="entry name" value="FMO-like"/>
</dbReference>
<dbReference type="GO" id="GO:0004499">
    <property type="term" value="F:N,N-dimethylaniline monooxygenase activity"/>
    <property type="evidence" value="ECO:0007669"/>
    <property type="project" value="EnsemblFungi"/>
</dbReference>
<sequence>MTSLNTVRSVAIIGAGPCGLAAAKYLLAEKCFDKIDIFEQRSRVGGVWIHNPAAEKAKIAIPVPQLNPHPPPEEPIWRSTSEGRREATFVSPLYTQMETNIPKMIMEYSEKPFPADIQLFPKFEEVLEYLEDYAKDVKHLIRFENQVQEVKIEDPSRSTWALTRKDLRSGQISTDIYDAVVAANGHYSVPYIPAIKGIEAWNEAYPGVISHSKVYDSPDAFRDKKVVIVGNSASAIDIGNQISQVCQQPLHAAQRSEASVVLPNVPSDRVAHGEIVEFLSPATSDRGVRFADGSIEDKIDAILFCTGYFYAYPFLSSLEPPVVRDGSRVLNIYQQMFYIEHPTLVFPVLPQRVTPFPLAENQAAVFARVWAGRLDLPSKAEMKAWEDSVVAQKGPGKSFHLLPYPLDAEYLNFLYDWAETARPRPGLDNDGRGKRGVRWGWKEKWIRAHFPEIKKAFSSKGDERHSIRTIEQLGFDPDGWRKELEGQAPLVNL</sequence>
<keyword evidence="6" id="KW-0560">Oxidoreductase</keyword>